<evidence type="ECO:0000313" key="3">
    <source>
        <dbReference type="Proteomes" id="UP001229422"/>
    </source>
</evidence>
<dbReference type="Pfam" id="PF09669">
    <property type="entry name" value="Phage_pRha"/>
    <property type="match status" value="1"/>
</dbReference>
<name>A0AAQ3ENL2_BACIU</name>
<dbReference type="NCBIfam" id="TIGR02681">
    <property type="entry name" value="phage_pRha"/>
    <property type="match status" value="1"/>
</dbReference>
<dbReference type="InterPro" id="IPR018878">
    <property type="entry name" value="ORF6C_dom"/>
</dbReference>
<proteinExistence type="predicted"/>
<feature type="domain" description="ORF6C" evidence="1">
    <location>
        <begin position="115"/>
        <end position="215"/>
    </location>
</feature>
<dbReference type="RefSeq" id="WP_088325938.1">
    <property type="nucleotide sequence ID" value="NZ_CP028202.1"/>
</dbReference>
<dbReference type="Pfam" id="PF10552">
    <property type="entry name" value="ORF6C"/>
    <property type="match status" value="1"/>
</dbReference>
<protein>
    <submittedName>
        <fullName evidence="2">Rha family transcriptional regulator</fullName>
    </submittedName>
</protein>
<organism evidence="2 3">
    <name type="scientific">Bacillus subtilis</name>
    <dbReference type="NCBI Taxonomy" id="1423"/>
    <lineage>
        <taxon>Bacteria</taxon>
        <taxon>Bacillati</taxon>
        <taxon>Bacillota</taxon>
        <taxon>Bacilli</taxon>
        <taxon>Bacillales</taxon>
        <taxon>Bacillaceae</taxon>
        <taxon>Bacillus</taxon>
    </lineage>
</organism>
<evidence type="ECO:0000259" key="1">
    <source>
        <dbReference type="Pfam" id="PF10552"/>
    </source>
</evidence>
<dbReference type="Proteomes" id="UP001229422">
    <property type="component" value="Chromosome"/>
</dbReference>
<accession>A0AAQ3ENL2</accession>
<dbReference type="EMBL" id="CP125292">
    <property type="protein sequence ID" value="WHM21505.1"/>
    <property type="molecule type" value="Genomic_DNA"/>
</dbReference>
<evidence type="ECO:0000313" key="2">
    <source>
        <dbReference type="EMBL" id="WHM21505.1"/>
    </source>
</evidence>
<sequence length="217" mass="25778">MNSTLKLIETNGQYLIDSRDVAEYIDKRHDHLLRDIKKYIDVISTNPNLGALDFFVPSTYQDNKGQVRPHYLLTKKGCEMVANKMTGEKGVLFTAEYVTRFNEMEHYLQTGYSQLSPQLQHMIRLEQKQNEQDKRLGRLEDNLSIDSFQQNVIQKQIKKRVYEIRDRYDDSPEGTRRLFSSIYRNFRDAFAVPSYRDLRKLDFEDAKAWIKTWRPLI</sequence>
<dbReference type="InterPro" id="IPR014054">
    <property type="entry name" value="Phage_regulatory_Rha"/>
</dbReference>
<reference evidence="2" key="1">
    <citation type="submission" date="2023-05" db="EMBL/GenBank/DDBJ databases">
        <title>Complete genome sequence of Bacillus subtilis SRCM117797 isolated from Soybean paste.</title>
        <authorList>
            <person name="Abraha H.B."/>
            <person name="Kim K.-P."/>
            <person name="Ryu M.-S."/>
            <person name="Jeong D.-Y."/>
        </authorList>
    </citation>
    <scope>NUCLEOTIDE SEQUENCE</scope>
    <source>
        <strain evidence="2">SRCM117797</strain>
    </source>
</reference>
<gene>
    <name evidence="2" type="ORF">QL281_22555</name>
</gene>
<dbReference type="AlphaFoldDB" id="A0AAQ3ENL2"/>